<feature type="compositionally biased region" description="Basic and acidic residues" evidence="1">
    <location>
        <begin position="264"/>
        <end position="275"/>
    </location>
</feature>
<feature type="compositionally biased region" description="Low complexity" evidence="1">
    <location>
        <begin position="38"/>
        <end position="58"/>
    </location>
</feature>
<feature type="region of interest" description="Disordered" evidence="1">
    <location>
        <begin position="106"/>
        <end position="133"/>
    </location>
</feature>
<feature type="compositionally biased region" description="Low complexity" evidence="1">
    <location>
        <begin position="199"/>
        <end position="214"/>
    </location>
</feature>
<feature type="compositionally biased region" description="Low complexity" evidence="1">
    <location>
        <begin position="76"/>
        <end position="88"/>
    </location>
</feature>
<proteinExistence type="predicted"/>
<dbReference type="EMBL" id="KV428128">
    <property type="protein sequence ID" value="KZT35779.1"/>
    <property type="molecule type" value="Genomic_DNA"/>
</dbReference>
<feature type="region of interest" description="Disordered" evidence="1">
    <location>
        <begin position="155"/>
        <end position="292"/>
    </location>
</feature>
<accession>A0A166AXD8</accession>
<dbReference type="Proteomes" id="UP000076798">
    <property type="component" value="Unassembled WGS sequence"/>
</dbReference>
<dbReference type="AlphaFoldDB" id="A0A166AXD8"/>
<gene>
    <name evidence="2" type="ORF">SISSUDRAFT_130942</name>
</gene>
<feature type="region of interest" description="Disordered" evidence="1">
    <location>
        <begin position="323"/>
        <end position="413"/>
    </location>
</feature>
<feature type="compositionally biased region" description="Polar residues" evidence="1">
    <location>
        <begin position="241"/>
        <end position="250"/>
    </location>
</feature>
<evidence type="ECO:0000313" key="2">
    <source>
        <dbReference type="EMBL" id="KZT35779.1"/>
    </source>
</evidence>
<sequence>MMEPQFRVHYHRCVPNICYSICRPDPLFQRMSPVSHPSPYTIPSSTPSRRSTPVSPSPVRHKLRSPAAPKTPLPKSSTISQRSRSPSPIDDELSILDASSTTLFPSTQSTLAEDSDTAIVSPSTSTETVQFGEHTVQKAKLRLEDEDHTMQVDEVTAHDQSLSENAVEPGAPEPRPSNTLSTSAPVSRQPSPLPPSPNSFPALTLPSSTATSPEPESEAHPERHESSGPRPENDDVMEIDTPTTQTLESDGSQDKAENLLALLIDERHKDQEPKESSPLCEVSQPLKSPARVPVTPVEAIKKTTIVAQPSGEDEVATIATATSSITDLSGTKQDMPVYNPPESLKDLATLPLVQTENSSHSTDSTLVSSRGASPRPLRSPSRPSPPEQSNSETKSDQRPIEPISSPRPFTLKRSSDMWHDEDFDLMVDSPAEVSAPLPVIPNEDTYNNNGCSYLSHHHSNDAASFDRSRQEELSRADKPTTPPVVVKVCAVLQAEGKKLKKVEYEVDDEIYVCARRWANRYVHFESVLTPFLLPE</sequence>
<reference evidence="2 3" key="1">
    <citation type="journal article" date="2016" name="Mol. Biol. Evol.">
        <title>Comparative Genomics of Early-Diverging Mushroom-Forming Fungi Provides Insights into the Origins of Lignocellulose Decay Capabilities.</title>
        <authorList>
            <person name="Nagy L.G."/>
            <person name="Riley R."/>
            <person name="Tritt A."/>
            <person name="Adam C."/>
            <person name="Daum C."/>
            <person name="Floudas D."/>
            <person name="Sun H."/>
            <person name="Yadav J.S."/>
            <person name="Pangilinan J."/>
            <person name="Larsson K.H."/>
            <person name="Matsuura K."/>
            <person name="Barry K."/>
            <person name="Labutti K."/>
            <person name="Kuo R."/>
            <person name="Ohm R.A."/>
            <person name="Bhattacharya S.S."/>
            <person name="Shirouzu T."/>
            <person name="Yoshinaga Y."/>
            <person name="Martin F.M."/>
            <person name="Grigoriev I.V."/>
            <person name="Hibbett D.S."/>
        </authorList>
    </citation>
    <scope>NUCLEOTIDE SEQUENCE [LARGE SCALE GENOMIC DNA]</scope>
    <source>
        <strain evidence="2 3">HHB10207 ss-3</strain>
    </source>
</reference>
<evidence type="ECO:0000256" key="1">
    <source>
        <dbReference type="SAM" id="MobiDB-lite"/>
    </source>
</evidence>
<feature type="region of interest" description="Disordered" evidence="1">
    <location>
        <begin position="38"/>
        <end position="92"/>
    </location>
</feature>
<name>A0A166AXD8_9AGAM</name>
<protein>
    <submittedName>
        <fullName evidence="2">Uncharacterized protein</fullName>
    </submittedName>
</protein>
<evidence type="ECO:0000313" key="3">
    <source>
        <dbReference type="Proteomes" id="UP000076798"/>
    </source>
</evidence>
<feature type="compositionally biased region" description="Low complexity" evidence="1">
    <location>
        <begin position="358"/>
        <end position="381"/>
    </location>
</feature>
<organism evidence="2 3">
    <name type="scientific">Sistotremastrum suecicum HHB10207 ss-3</name>
    <dbReference type="NCBI Taxonomy" id="1314776"/>
    <lineage>
        <taxon>Eukaryota</taxon>
        <taxon>Fungi</taxon>
        <taxon>Dikarya</taxon>
        <taxon>Basidiomycota</taxon>
        <taxon>Agaricomycotina</taxon>
        <taxon>Agaricomycetes</taxon>
        <taxon>Sistotremastrales</taxon>
        <taxon>Sistotremastraceae</taxon>
        <taxon>Sistotremastrum</taxon>
    </lineage>
</organism>
<keyword evidence="3" id="KW-1185">Reference proteome</keyword>
<feature type="compositionally biased region" description="Polar residues" evidence="1">
    <location>
        <begin position="106"/>
        <end position="129"/>
    </location>
</feature>
<feature type="compositionally biased region" description="Basic and acidic residues" evidence="1">
    <location>
        <begin position="217"/>
        <end position="233"/>
    </location>
</feature>